<dbReference type="GeneID" id="38114857"/>
<evidence type="ECO:0000313" key="6">
    <source>
        <dbReference type="EMBL" id="RDW84161.1"/>
    </source>
</evidence>
<evidence type="ECO:0000256" key="4">
    <source>
        <dbReference type="PROSITE-ProRule" id="PRU00134"/>
    </source>
</evidence>
<evidence type="ECO:0000256" key="2">
    <source>
        <dbReference type="ARBA" id="ARBA00022771"/>
    </source>
</evidence>
<gene>
    <name evidence="6" type="ORF">DSM5745_04487</name>
</gene>
<keyword evidence="7" id="KW-1185">Reference proteome</keyword>
<dbReference type="RefSeq" id="XP_026605499.1">
    <property type="nucleotide sequence ID" value="XM_026746503.1"/>
</dbReference>
<evidence type="ECO:0000259" key="5">
    <source>
        <dbReference type="PROSITE" id="PS50865"/>
    </source>
</evidence>
<dbReference type="OrthoDB" id="432970at2759"/>
<proteinExistence type="predicted"/>
<dbReference type="Proteomes" id="UP000256690">
    <property type="component" value="Unassembled WGS sequence"/>
</dbReference>
<dbReference type="Gene3D" id="6.10.140.2220">
    <property type="match status" value="1"/>
</dbReference>
<organism evidence="6 7">
    <name type="scientific">Aspergillus mulundensis</name>
    <dbReference type="NCBI Taxonomy" id="1810919"/>
    <lineage>
        <taxon>Eukaryota</taxon>
        <taxon>Fungi</taxon>
        <taxon>Dikarya</taxon>
        <taxon>Ascomycota</taxon>
        <taxon>Pezizomycotina</taxon>
        <taxon>Eurotiomycetes</taxon>
        <taxon>Eurotiomycetidae</taxon>
        <taxon>Eurotiales</taxon>
        <taxon>Aspergillaceae</taxon>
        <taxon>Aspergillus</taxon>
        <taxon>Aspergillus subgen. Nidulantes</taxon>
    </lineage>
</organism>
<dbReference type="PROSITE" id="PS01360">
    <property type="entry name" value="ZF_MYND_1"/>
    <property type="match status" value="1"/>
</dbReference>
<comment type="caution">
    <text evidence="6">The sequence shown here is derived from an EMBL/GenBank/DDBJ whole genome shotgun (WGS) entry which is preliminary data.</text>
</comment>
<dbReference type="GO" id="GO:0008270">
    <property type="term" value="F:zinc ion binding"/>
    <property type="evidence" value="ECO:0007669"/>
    <property type="project" value="UniProtKB-KW"/>
</dbReference>
<dbReference type="SUPFAM" id="SSF144232">
    <property type="entry name" value="HIT/MYND zinc finger-like"/>
    <property type="match status" value="1"/>
</dbReference>
<dbReference type="PROSITE" id="PS50865">
    <property type="entry name" value="ZF_MYND_2"/>
    <property type="match status" value="1"/>
</dbReference>
<evidence type="ECO:0000256" key="3">
    <source>
        <dbReference type="ARBA" id="ARBA00022833"/>
    </source>
</evidence>
<dbReference type="Pfam" id="PF01753">
    <property type="entry name" value="zf-MYND"/>
    <property type="match status" value="1"/>
</dbReference>
<feature type="domain" description="MYND-type" evidence="5">
    <location>
        <begin position="59"/>
        <end position="95"/>
    </location>
</feature>
<dbReference type="EMBL" id="PVWQ01000004">
    <property type="protein sequence ID" value="RDW84161.1"/>
    <property type="molecule type" value="Genomic_DNA"/>
</dbReference>
<keyword evidence="2 4" id="KW-0863">Zinc-finger</keyword>
<keyword evidence="3" id="KW-0862">Zinc</keyword>
<dbReference type="AlphaFoldDB" id="A0A3D8SDB1"/>
<dbReference type="STRING" id="1810919.A0A3D8SDB1"/>
<reference evidence="6 7" key="1">
    <citation type="journal article" date="2018" name="IMA Fungus">
        <title>IMA Genome-F 9: Draft genome sequence of Annulohypoxylon stygium, Aspergillus mulundensis, Berkeleyomyces basicola (syn. Thielaviopsis basicola), Ceratocystis smalleyi, two Cercospora beticola strains, Coleophoma cylindrospora, Fusarium fracticaudum, Phialophora cf. hyalina, and Morchella septimelata.</title>
        <authorList>
            <person name="Wingfield B.D."/>
            <person name="Bills G.F."/>
            <person name="Dong Y."/>
            <person name="Huang W."/>
            <person name="Nel W.J."/>
            <person name="Swalarsk-Parry B.S."/>
            <person name="Vaghefi N."/>
            <person name="Wilken P.M."/>
            <person name="An Z."/>
            <person name="de Beer Z.W."/>
            <person name="De Vos L."/>
            <person name="Chen L."/>
            <person name="Duong T.A."/>
            <person name="Gao Y."/>
            <person name="Hammerbacher A."/>
            <person name="Kikkert J.R."/>
            <person name="Li Y."/>
            <person name="Li H."/>
            <person name="Li K."/>
            <person name="Li Q."/>
            <person name="Liu X."/>
            <person name="Ma X."/>
            <person name="Naidoo K."/>
            <person name="Pethybridge S.J."/>
            <person name="Sun J."/>
            <person name="Steenkamp E.T."/>
            <person name="van der Nest M.A."/>
            <person name="van Wyk S."/>
            <person name="Wingfield M.J."/>
            <person name="Xiong C."/>
            <person name="Yue Q."/>
            <person name="Zhang X."/>
        </authorList>
    </citation>
    <scope>NUCLEOTIDE SEQUENCE [LARGE SCALE GENOMIC DNA]</scope>
    <source>
        <strain evidence="6 7">DSM 5745</strain>
    </source>
</reference>
<protein>
    <recommendedName>
        <fullName evidence="5">MYND-type domain-containing protein</fullName>
    </recommendedName>
</protein>
<name>A0A3D8SDB1_9EURO</name>
<keyword evidence="1" id="KW-0479">Metal-binding</keyword>
<evidence type="ECO:0000256" key="1">
    <source>
        <dbReference type="ARBA" id="ARBA00022723"/>
    </source>
</evidence>
<accession>A0A3D8SDB1</accession>
<sequence length="261" mass="29196">MTSFPEDDSDAARKGAELLSKFKNISLGGPTPGREHYLDTSSGITAVEPRSIEDSEEACLMCNATPVQRCARCKSASYCSKTCQKNDYRAHKLLCQQFANQSPRPSAQHVRGIFFPVNAEKPEVVWIPCALVRRPDEEPCQELDPMPFLHDIPGWDRIQVNHVRRRQLGVGLASYHPEPAGYCVALFYRDNFLSDGSVPNKSFQASLATSGARNSSYRGPLLAVRQLPPKDLEQDDLWRDVMLSDFRHIIDHFHPSVVGAV</sequence>
<dbReference type="InterPro" id="IPR002893">
    <property type="entry name" value="Znf_MYND"/>
</dbReference>
<evidence type="ECO:0000313" key="7">
    <source>
        <dbReference type="Proteomes" id="UP000256690"/>
    </source>
</evidence>